<evidence type="ECO:0000256" key="3">
    <source>
        <dbReference type="ARBA" id="ARBA00022741"/>
    </source>
</evidence>
<dbReference type="EMBL" id="QXXA01000006">
    <property type="protein sequence ID" value="NBI06378.1"/>
    <property type="molecule type" value="Genomic_DNA"/>
</dbReference>
<dbReference type="InterPro" id="IPR003593">
    <property type="entry name" value="AAA+_ATPase"/>
</dbReference>
<keyword evidence="4 6" id="KW-0067">ATP-binding</keyword>
<dbReference type="InterPro" id="IPR003439">
    <property type="entry name" value="ABC_transporter-like_ATP-bd"/>
</dbReference>
<gene>
    <name evidence="6" type="ORF">D3Z33_05825</name>
</gene>
<dbReference type="Gene3D" id="3.40.50.300">
    <property type="entry name" value="P-loop containing nucleotide triphosphate hydrolases"/>
    <property type="match status" value="1"/>
</dbReference>
<dbReference type="GO" id="GO:0005524">
    <property type="term" value="F:ATP binding"/>
    <property type="evidence" value="ECO:0007669"/>
    <property type="project" value="UniProtKB-KW"/>
</dbReference>
<evidence type="ECO:0000256" key="4">
    <source>
        <dbReference type="ARBA" id="ARBA00022840"/>
    </source>
</evidence>
<comment type="similarity">
    <text evidence="1">Belongs to the ABC transporter superfamily.</text>
</comment>
<keyword evidence="2" id="KW-0813">Transport</keyword>
<dbReference type="InterPro" id="IPR017871">
    <property type="entry name" value="ABC_transporter-like_CS"/>
</dbReference>
<accession>A0A845QYX9</accession>
<feature type="domain" description="ABC transporter" evidence="5">
    <location>
        <begin position="5"/>
        <end position="230"/>
    </location>
</feature>
<dbReference type="OrthoDB" id="9804819at2"/>
<dbReference type="PANTHER" id="PTHR42711">
    <property type="entry name" value="ABC TRANSPORTER ATP-BINDING PROTEIN"/>
    <property type="match status" value="1"/>
</dbReference>
<dbReference type="Proteomes" id="UP000467132">
    <property type="component" value="Unassembled WGS sequence"/>
</dbReference>
<name>A0A845QYX9_9CLOT</name>
<dbReference type="RefSeq" id="WP_160196864.1">
    <property type="nucleotide sequence ID" value="NZ_QXXA01000006.1"/>
</dbReference>
<organism evidence="6 7">
    <name type="scientific">Senegalia massiliensis</name>
    <dbReference type="NCBI Taxonomy" id="1720316"/>
    <lineage>
        <taxon>Bacteria</taxon>
        <taxon>Bacillati</taxon>
        <taxon>Bacillota</taxon>
        <taxon>Clostridia</taxon>
        <taxon>Eubacteriales</taxon>
        <taxon>Clostridiaceae</taxon>
        <taxon>Senegalia</taxon>
    </lineage>
</organism>
<dbReference type="InterPro" id="IPR027417">
    <property type="entry name" value="P-loop_NTPase"/>
</dbReference>
<dbReference type="GO" id="GO:0016887">
    <property type="term" value="F:ATP hydrolysis activity"/>
    <property type="evidence" value="ECO:0007669"/>
    <property type="project" value="InterPro"/>
</dbReference>
<dbReference type="PROSITE" id="PS50893">
    <property type="entry name" value="ABC_TRANSPORTER_2"/>
    <property type="match status" value="1"/>
</dbReference>
<dbReference type="InterPro" id="IPR050763">
    <property type="entry name" value="ABC_transporter_ATP-binding"/>
</dbReference>
<keyword evidence="3" id="KW-0547">Nucleotide-binding</keyword>
<comment type="caution">
    <text evidence="6">The sequence shown here is derived from an EMBL/GenBank/DDBJ whole genome shotgun (WGS) entry which is preliminary data.</text>
</comment>
<protein>
    <submittedName>
        <fullName evidence="6">ABC transporter ATP-binding protein</fullName>
    </submittedName>
</protein>
<dbReference type="SUPFAM" id="SSF52540">
    <property type="entry name" value="P-loop containing nucleoside triphosphate hydrolases"/>
    <property type="match status" value="1"/>
</dbReference>
<sequence>MKEIIKVKQLSKSYNGLIAIQNLDLSVQYGTVFGLLGANGAGKSTTIECILGTKKPDTGEISILEMNPFLQRKQLFENVGVQFQEANYQDKITVAELCEVTQSLYKNTVDYRELLKQFGISDKTKSMVKELSGGQRQKLFIVLALIPNPKVVFLDELTTGLDARARREVWKILYDLKSKGLTIFLTSHFMDEVELLCDKICILKKGQVIFHGTVKEAVSASPFEKFEDAYLWYSDEEVMDNENI</sequence>
<evidence type="ECO:0000313" key="6">
    <source>
        <dbReference type="EMBL" id="NBI06378.1"/>
    </source>
</evidence>
<proteinExistence type="inferred from homology"/>
<dbReference type="PROSITE" id="PS00211">
    <property type="entry name" value="ABC_TRANSPORTER_1"/>
    <property type="match status" value="1"/>
</dbReference>
<evidence type="ECO:0000313" key="7">
    <source>
        <dbReference type="Proteomes" id="UP000467132"/>
    </source>
</evidence>
<reference evidence="6 7" key="1">
    <citation type="submission" date="2018-08" db="EMBL/GenBank/DDBJ databases">
        <title>Murine metabolic-syndrome-specific gut microbial biobank.</title>
        <authorList>
            <person name="Liu C."/>
        </authorList>
    </citation>
    <scope>NUCLEOTIDE SEQUENCE [LARGE SCALE GENOMIC DNA]</scope>
    <source>
        <strain evidence="6 7">583</strain>
    </source>
</reference>
<dbReference type="SMART" id="SM00382">
    <property type="entry name" value="AAA"/>
    <property type="match status" value="1"/>
</dbReference>
<dbReference type="CDD" id="cd03230">
    <property type="entry name" value="ABC_DR_subfamily_A"/>
    <property type="match status" value="1"/>
</dbReference>
<evidence type="ECO:0000256" key="2">
    <source>
        <dbReference type="ARBA" id="ARBA00022448"/>
    </source>
</evidence>
<keyword evidence="7" id="KW-1185">Reference proteome</keyword>
<evidence type="ECO:0000256" key="1">
    <source>
        <dbReference type="ARBA" id="ARBA00005417"/>
    </source>
</evidence>
<dbReference type="Pfam" id="PF00005">
    <property type="entry name" value="ABC_tran"/>
    <property type="match status" value="1"/>
</dbReference>
<dbReference type="PANTHER" id="PTHR42711:SF5">
    <property type="entry name" value="ABC TRANSPORTER ATP-BINDING PROTEIN NATA"/>
    <property type="match status" value="1"/>
</dbReference>
<dbReference type="AlphaFoldDB" id="A0A845QYX9"/>
<evidence type="ECO:0000259" key="5">
    <source>
        <dbReference type="PROSITE" id="PS50893"/>
    </source>
</evidence>